<name>A0A9Q3HA77_9BASI</name>
<evidence type="ECO:0000313" key="2">
    <source>
        <dbReference type="EMBL" id="MBW0494725.1"/>
    </source>
</evidence>
<gene>
    <name evidence="2" type="ORF">O181_034440</name>
</gene>
<accession>A0A9Q3HA77</accession>
<organism evidence="2 3">
    <name type="scientific">Austropuccinia psidii MF-1</name>
    <dbReference type="NCBI Taxonomy" id="1389203"/>
    <lineage>
        <taxon>Eukaryota</taxon>
        <taxon>Fungi</taxon>
        <taxon>Dikarya</taxon>
        <taxon>Basidiomycota</taxon>
        <taxon>Pucciniomycotina</taxon>
        <taxon>Pucciniomycetes</taxon>
        <taxon>Pucciniales</taxon>
        <taxon>Sphaerophragmiaceae</taxon>
        <taxon>Austropuccinia</taxon>
    </lineage>
</organism>
<dbReference type="OrthoDB" id="3344688at2759"/>
<dbReference type="CDD" id="cd09272">
    <property type="entry name" value="RNase_HI_RT_Ty1"/>
    <property type="match status" value="1"/>
</dbReference>
<dbReference type="AlphaFoldDB" id="A0A9Q3HA77"/>
<dbReference type="Pfam" id="PF07727">
    <property type="entry name" value="RVT_2"/>
    <property type="match status" value="1"/>
</dbReference>
<sequence>MKQAGHCWWQHLSGILEHLGFTSCKVNQSLYVFQKGRTIVAIWIHIDNGVVTSNSPMAIIDFQKALCNNFEIKWTDTVGRIVGLECTFGEGEVTIMQSRLMEDILQAYTRAVIHHDCPLSPLLDKGVVMHATPFRSVVGSLTYLVSGSCPDLAFVVNYLARHSMAPMAAHWEILDHVVGYLLKTWKNGVVLCPGDLSLNLWSDAGWGGELECSQSGFILKLSDVPILWASKQQRVVALSTCAEEYIALSDLMQHLVQAIDQLTQLTGDFKKTIFCNNQAAVQVLIDNLSWKQMRYLDQAFFFVNDVICKHRIAVRWVKTQEMQADALTKRLSRPSLSQAVSFLSITGNR</sequence>
<dbReference type="PANTHER" id="PTHR11439">
    <property type="entry name" value="GAG-POL-RELATED RETROTRANSPOSON"/>
    <property type="match status" value="1"/>
</dbReference>
<proteinExistence type="predicted"/>
<keyword evidence="3" id="KW-1185">Reference proteome</keyword>
<comment type="caution">
    <text evidence="2">The sequence shown here is derived from an EMBL/GenBank/DDBJ whole genome shotgun (WGS) entry which is preliminary data.</text>
</comment>
<evidence type="ECO:0000313" key="3">
    <source>
        <dbReference type="Proteomes" id="UP000765509"/>
    </source>
</evidence>
<protein>
    <recommendedName>
        <fullName evidence="1">Reverse transcriptase Ty1/copia-type domain-containing protein</fullName>
    </recommendedName>
</protein>
<dbReference type="Proteomes" id="UP000765509">
    <property type="component" value="Unassembled WGS sequence"/>
</dbReference>
<dbReference type="EMBL" id="AVOT02012707">
    <property type="protein sequence ID" value="MBW0494725.1"/>
    <property type="molecule type" value="Genomic_DNA"/>
</dbReference>
<feature type="domain" description="Reverse transcriptase Ty1/copia-type" evidence="1">
    <location>
        <begin position="1"/>
        <end position="107"/>
    </location>
</feature>
<evidence type="ECO:0000259" key="1">
    <source>
        <dbReference type="Pfam" id="PF07727"/>
    </source>
</evidence>
<reference evidence="2" key="1">
    <citation type="submission" date="2021-03" db="EMBL/GenBank/DDBJ databases">
        <title>Draft genome sequence of rust myrtle Austropuccinia psidii MF-1, a brazilian biotype.</title>
        <authorList>
            <person name="Quecine M.C."/>
            <person name="Pachon D.M.R."/>
            <person name="Bonatelli M.L."/>
            <person name="Correr F.H."/>
            <person name="Franceschini L.M."/>
            <person name="Leite T.F."/>
            <person name="Margarido G.R.A."/>
            <person name="Almeida C.A."/>
            <person name="Ferrarezi J.A."/>
            <person name="Labate C.A."/>
        </authorList>
    </citation>
    <scope>NUCLEOTIDE SEQUENCE</scope>
    <source>
        <strain evidence="2">MF-1</strain>
    </source>
</reference>
<dbReference type="PANTHER" id="PTHR11439:SF483">
    <property type="entry name" value="PEPTIDE SYNTHASE GLIP-LIKE, PUTATIVE (AFU_ORTHOLOGUE AFUA_3G12920)-RELATED"/>
    <property type="match status" value="1"/>
</dbReference>
<dbReference type="InterPro" id="IPR013103">
    <property type="entry name" value="RVT_2"/>
</dbReference>